<sequence length="38" mass="4228">MACQVKLSSALQQCQVRVNVKLNFIPTKTSITPQIPLE</sequence>
<name>A0A6G9HST6_KLEPN</name>
<reference evidence="1" key="2">
    <citation type="submission" date="2020-02" db="EMBL/GenBank/DDBJ databases">
        <authorList>
            <person name="Qin S."/>
            <person name="Li L."/>
        </authorList>
    </citation>
    <scope>NUCLEOTIDE SEQUENCE</scope>
    <source>
        <strain evidence="1">KP18-3-8</strain>
        <plasmid evidence="1">pKP18-3-8_KPC_vir</plasmid>
    </source>
</reference>
<dbReference type="EMBL" id="MT035874">
    <property type="protein sequence ID" value="QIK04283.1"/>
    <property type="molecule type" value="Genomic_DNA"/>
</dbReference>
<reference evidence="2" key="1">
    <citation type="submission" date="2018-12" db="EMBL/GenBank/DDBJ databases">
        <authorList>
            <person name="Liu L."/>
        </authorList>
    </citation>
    <scope>NUCLEOTIDE SEQUENCE</scope>
    <source>
        <strain evidence="2">K195</strain>
        <plasmid evidence="2">pK195_rmpA2</plasmid>
    </source>
</reference>
<organism evidence="2">
    <name type="scientific">Klebsiella pneumoniae</name>
    <dbReference type="NCBI Taxonomy" id="573"/>
    <lineage>
        <taxon>Bacteria</taxon>
        <taxon>Pseudomonadati</taxon>
        <taxon>Pseudomonadota</taxon>
        <taxon>Gammaproteobacteria</taxon>
        <taxon>Enterobacterales</taxon>
        <taxon>Enterobacteriaceae</taxon>
        <taxon>Klebsiella/Raoultella group</taxon>
        <taxon>Klebsiella</taxon>
        <taxon>Klebsiella pneumoniae complex</taxon>
    </lineage>
</organism>
<geneLocation type="plasmid" evidence="1">
    <name>pKP18-3-8_KPC_vir</name>
</geneLocation>
<dbReference type="EMBL" id="MK347228">
    <property type="protein sequence ID" value="QIQ14101.1"/>
    <property type="molecule type" value="Genomic_DNA"/>
</dbReference>
<accession>A0A6G9HST6</accession>
<keyword evidence="2" id="KW-0614">Plasmid</keyword>
<geneLocation type="plasmid" evidence="2">
    <name>pK195_rmpA2</name>
</geneLocation>
<evidence type="ECO:0000313" key="2">
    <source>
        <dbReference type="EMBL" id="QIQ14101.1"/>
    </source>
</evidence>
<dbReference type="AlphaFoldDB" id="A0A6G9HST6"/>
<protein>
    <submittedName>
        <fullName evidence="2">Uncharacterized protein</fullName>
    </submittedName>
</protein>
<evidence type="ECO:0000313" key="1">
    <source>
        <dbReference type="EMBL" id="QIK04283.1"/>
    </source>
</evidence>
<proteinExistence type="predicted"/>